<comment type="caution">
    <text evidence="4">The sequence shown here is derived from an EMBL/GenBank/DDBJ whole genome shotgun (WGS) entry which is preliminary data.</text>
</comment>
<dbReference type="EMBL" id="LFIW01000859">
    <property type="protein sequence ID" value="KZL84561.1"/>
    <property type="molecule type" value="Genomic_DNA"/>
</dbReference>
<dbReference type="PANTHER" id="PTHR45348">
    <property type="entry name" value="HYPOTHETICAL OXIDOREDUCTASE (EUROFUNG)"/>
    <property type="match status" value="1"/>
</dbReference>
<keyword evidence="5" id="KW-1185">Reference proteome</keyword>
<evidence type="ECO:0000313" key="5">
    <source>
        <dbReference type="Proteomes" id="UP000076584"/>
    </source>
</evidence>
<dbReference type="SUPFAM" id="SSF50129">
    <property type="entry name" value="GroES-like"/>
    <property type="match status" value="1"/>
</dbReference>
<accession>A0A167E0E9</accession>
<dbReference type="InterPro" id="IPR011032">
    <property type="entry name" value="GroES-like_sf"/>
</dbReference>
<evidence type="ECO:0000259" key="3">
    <source>
        <dbReference type="Pfam" id="PF08240"/>
    </source>
</evidence>
<feature type="domain" description="Alcohol dehydrogenase-like N-terminal" evidence="3">
    <location>
        <begin position="31"/>
        <end position="87"/>
    </location>
</feature>
<proteinExistence type="inferred from homology"/>
<dbReference type="CDD" id="cd08249">
    <property type="entry name" value="enoyl_reductase_like"/>
    <property type="match status" value="1"/>
</dbReference>
<comment type="similarity">
    <text evidence="1">Belongs to the zinc-containing alcohol dehydrogenase family.</text>
</comment>
<evidence type="ECO:0000256" key="1">
    <source>
        <dbReference type="ARBA" id="ARBA00008072"/>
    </source>
</evidence>
<dbReference type="Gene3D" id="3.90.180.10">
    <property type="entry name" value="Medium-chain alcohol dehydrogenases, catalytic domain"/>
    <property type="match status" value="2"/>
</dbReference>
<protein>
    <submittedName>
        <fullName evidence="4">Zinc-binding oxidoreductase</fullName>
    </submittedName>
</protein>
<dbReference type="STRING" id="1573173.A0A167E0E9"/>
<dbReference type="Proteomes" id="UP000076584">
    <property type="component" value="Unassembled WGS sequence"/>
</dbReference>
<dbReference type="AlphaFoldDB" id="A0A167E0E9"/>
<keyword evidence="2" id="KW-0560">Oxidoreductase</keyword>
<name>A0A167E0E9_COLIC</name>
<dbReference type="GO" id="GO:0016651">
    <property type="term" value="F:oxidoreductase activity, acting on NAD(P)H"/>
    <property type="evidence" value="ECO:0007669"/>
    <property type="project" value="InterPro"/>
</dbReference>
<organism evidence="4 5">
    <name type="scientific">Colletotrichum incanum</name>
    <name type="common">Soybean anthracnose fungus</name>
    <dbReference type="NCBI Taxonomy" id="1573173"/>
    <lineage>
        <taxon>Eukaryota</taxon>
        <taxon>Fungi</taxon>
        <taxon>Dikarya</taxon>
        <taxon>Ascomycota</taxon>
        <taxon>Pezizomycotina</taxon>
        <taxon>Sordariomycetes</taxon>
        <taxon>Hypocreomycetidae</taxon>
        <taxon>Glomerellales</taxon>
        <taxon>Glomerellaceae</taxon>
        <taxon>Colletotrichum</taxon>
        <taxon>Colletotrichum spaethianum species complex</taxon>
    </lineage>
</organism>
<dbReference type="SUPFAM" id="SSF51735">
    <property type="entry name" value="NAD(P)-binding Rossmann-fold domains"/>
    <property type="match status" value="1"/>
</dbReference>
<dbReference type="Pfam" id="PF08240">
    <property type="entry name" value="ADH_N"/>
    <property type="match status" value="1"/>
</dbReference>
<dbReference type="InterPro" id="IPR047122">
    <property type="entry name" value="Trans-enoyl_RdTase-like"/>
</dbReference>
<sequence>MSLNQAVKIVAAGTAQVVDAPIPQFPADDYNLVKIIAVAVNPTDWKHIENVEYFGCIGCRVGCDYAGVVEEVGLSQLTQRSRWQLGQSREIYRSTFPLGFLEEAATLGVAMTTVGQALYQTLNLPLPTATAEMGKHIFINGGSTAMRIFGIQYAKMSGFTVSATSSPHNFNYLKSLVSDAVFDYKSPTVSADDCQSAEESVILVDNAFSTEGGIVSTLLPVSEEVLQRTNPKARMEMSLYYSVFGEPFSFLALYDAVPENYEFGGRFQEISRNLLEQENLRPIRSIKNHGGSGLEDVLVGLEELKKGRVTAGKLVYTL</sequence>
<evidence type="ECO:0000256" key="2">
    <source>
        <dbReference type="ARBA" id="ARBA00023002"/>
    </source>
</evidence>
<gene>
    <name evidence="4" type="ORF">CI238_05236</name>
</gene>
<dbReference type="PANTHER" id="PTHR45348:SF2">
    <property type="entry name" value="ZINC-TYPE ALCOHOL DEHYDROGENASE-LIKE PROTEIN C2E1P3.01"/>
    <property type="match status" value="1"/>
</dbReference>
<evidence type="ECO:0000313" key="4">
    <source>
        <dbReference type="EMBL" id="KZL84561.1"/>
    </source>
</evidence>
<dbReference type="Gene3D" id="3.40.50.720">
    <property type="entry name" value="NAD(P)-binding Rossmann-like Domain"/>
    <property type="match status" value="1"/>
</dbReference>
<reference evidence="4 5" key="1">
    <citation type="submission" date="2015-06" db="EMBL/GenBank/DDBJ databases">
        <title>Survival trade-offs in plant roots during colonization by closely related pathogenic and mutualistic fungi.</title>
        <authorList>
            <person name="Hacquard S."/>
            <person name="Kracher B."/>
            <person name="Hiruma K."/>
            <person name="Weinman A."/>
            <person name="Muench P."/>
            <person name="Garrido Oter R."/>
            <person name="Ver Loren van Themaat E."/>
            <person name="Dallerey J.-F."/>
            <person name="Damm U."/>
            <person name="Henrissat B."/>
            <person name="Lespinet O."/>
            <person name="Thon M."/>
            <person name="Kemen E."/>
            <person name="McHardy A.C."/>
            <person name="Schulze-Lefert P."/>
            <person name="O'Connell R.J."/>
        </authorList>
    </citation>
    <scope>NUCLEOTIDE SEQUENCE [LARGE SCALE GENOMIC DNA]</scope>
    <source>
        <strain evidence="4 5">MAFF 238704</strain>
    </source>
</reference>
<dbReference type="InterPro" id="IPR036291">
    <property type="entry name" value="NAD(P)-bd_dom_sf"/>
</dbReference>
<dbReference type="InterPro" id="IPR013154">
    <property type="entry name" value="ADH-like_N"/>
</dbReference>